<dbReference type="PANTHER" id="PTHR13355">
    <property type="entry name" value="GLUCOSAMINE 6-PHOSPHATE N-ACETYLTRANSFERASE"/>
    <property type="match status" value="1"/>
</dbReference>
<sequence length="140" mass="16142">MNIKIVMTPEEREQAFQVRLEVFVHEQKVPKEIELDEFDDTAMHFLALDNHKPIAASRLRFVEEYGKLERICVLKGYRGKSIGKALIQAMEVEIKEKGYKKAKLNAQIHAVEFYSKLGYETVSDEFMDAGIPHVTMIKAL</sequence>
<dbReference type="EMBL" id="RCHR01000003">
    <property type="protein sequence ID" value="RLL45081.1"/>
    <property type="molecule type" value="Genomic_DNA"/>
</dbReference>
<gene>
    <name evidence="2" type="ORF">D8M04_09435</name>
</gene>
<keyword evidence="2" id="KW-0808">Transferase</keyword>
<dbReference type="OrthoDB" id="9796171at2"/>
<feature type="domain" description="N-acetyltransferase" evidence="1">
    <location>
        <begin position="1"/>
        <end position="140"/>
    </location>
</feature>
<dbReference type="SUPFAM" id="SSF55729">
    <property type="entry name" value="Acyl-CoA N-acyltransferases (Nat)"/>
    <property type="match status" value="1"/>
</dbReference>
<evidence type="ECO:0000313" key="3">
    <source>
        <dbReference type="Proteomes" id="UP000270219"/>
    </source>
</evidence>
<dbReference type="PROSITE" id="PS51186">
    <property type="entry name" value="GNAT"/>
    <property type="match status" value="1"/>
</dbReference>
<dbReference type="InterPro" id="IPR016181">
    <property type="entry name" value="Acyl_CoA_acyltransferase"/>
</dbReference>
<proteinExistence type="predicted"/>
<keyword evidence="3" id="KW-1185">Reference proteome</keyword>
<comment type="caution">
    <text evidence="2">The sequence shown here is derived from an EMBL/GenBank/DDBJ whole genome shotgun (WGS) entry which is preliminary data.</text>
</comment>
<evidence type="ECO:0000259" key="1">
    <source>
        <dbReference type="PROSITE" id="PS51186"/>
    </source>
</evidence>
<dbReference type="Gene3D" id="3.40.630.30">
    <property type="match status" value="1"/>
</dbReference>
<evidence type="ECO:0000313" key="2">
    <source>
        <dbReference type="EMBL" id="RLL45081.1"/>
    </source>
</evidence>
<accession>A0A498D8X8</accession>
<dbReference type="InterPro" id="IPR039143">
    <property type="entry name" value="GNPNAT1-like"/>
</dbReference>
<dbReference type="CDD" id="cd04301">
    <property type="entry name" value="NAT_SF"/>
    <property type="match status" value="1"/>
</dbReference>
<dbReference type="InterPro" id="IPR000182">
    <property type="entry name" value="GNAT_dom"/>
</dbReference>
<dbReference type="PANTHER" id="PTHR13355:SF11">
    <property type="entry name" value="GLUCOSAMINE 6-PHOSPHATE N-ACETYLTRANSFERASE"/>
    <property type="match status" value="1"/>
</dbReference>
<protein>
    <submittedName>
        <fullName evidence="2">GNAT family N-acetyltransferase</fullName>
    </submittedName>
</protein>
<dbReference type="Pfam" id="PF13673">
    <property type="entry name" value="Acetyltransf_10"/>
    <property type="match status" value="1"/>
</dbReference>
<name>A0A498D8X8_9BACI</name>
<dbReference type="AlphaFoldDB" id="A0A498D8X8"/>
<dbReference type="RefSeq" id="WP_121522670.1">
    <property type="nucleotide sequence ID" value="NZ_RCHR01000003.1"/>
</dbReference>
<reference evidence="2 3" key="1">
    <citation type="submission" date="2018-10" db="EMBL/GenBank/DDBJ databases">
        <title>Oceanobacillus sp. YLB-02 draft genome.</title>
        <authorList>
            <person name="Yu L."/>
        </authorList>
    </citation>
    <scope>NUCLEOTIDE SEQUENCE [LARGE SCALE GENOMIC DNA]</scope>
    <source>
        <strain evidence="2 3">YLB-02</strain>
    </source>
</reference>
<dbReference type="Proteomes" id="UP000270219">
    <property type="component" value="Unassembled WGS sequence"/>
</dbReference>
<dbReference type="GO" id="GO:0004343">
    <property type="term" value="F:glucosamine 6-phosphate N-acetyltransferase activity"/>
    <property type="evidence" value="ECO:0007669"/>
    <property type="project" value="TreeGrafter"/>
</dbReference>
<organism evidence="2 3">
    <name type="scientific">Oceanobacillus piezotolerans</name>
    <dbReference type="NCBI Taxonomy" id="2448030"/>
    <lineage>
        <taxon>Bacteria</taxon>
        <taxon>Bacillati</taxon>
        <taxon>Bacillota</taxon>
        <taxon>Bacilli</taxon>
        <taxon>Bacillales</taxon>
        <taxon>Bacillaceae</taxon>
        <taxon>Oceanobacillus</taxon>
    </lineage>
</organism>